<dbReference type="GO" id="GO:0016757">
    <property type="term" value="F:glycosyltransferase activity"/>
    <property type="evidence" value="ECO:0007669"/>
    <property type="project" value="UniProtKB-KW"/>
</dbReference>
<evidence type="ECO:0000313" key="4">
    <source>
        <dbReference type="Proteomes" id="UP001569414"/>
    </source>
</evidence>
<evidence type="ECO:0000259" key="2">
    <source>
        <dbReference type="Pfam" id="PF00534"/>
    </source>
</evidence>
<dbReference type="Proteomes" id="UP001569414">
    <property type="component" value="Unassembled WGS sequence"/>
</dbReference>
<name>A0ABV4NI63_9GAMM</name>
<keyword evidence="4" id="KW-1185">Reference proteome</keyword>
<dbReference type="EC" id="2.4.-.-" evidence="3"/>
<dbReference type="Gene3D" id="3.40.50.2000">
    <property type="entry name" value="Glycogen Phosphorylase B"/>
    <property type="match status" value="1"/>
</dbReference>
<keyword evidence="3" id="KW-0328">Glycosyltransferase</keyword>
<evidence type="ECO:0000256" key="1">
    <source>
        <dbReference type="ARBA" id="ARBA00022679"/>
    </source>
</evidence>
<feature type="domain" description="Glycosyl transferase family 1" evidence="2">
    <location>
        <begin position="196"/>
        <end position="354"/>
    </location>
</feature>
<dbReference type="PANTHER" id="PTHR46401">
    <property type="entry name" value="GLYCOSYLTRANSFERASE WBBK-RELATED"/>
    <property type="match status" value="1"/>
</dbReference>
<dbReference type="SUPFAM" id="SSF53756">
    <property type="entry name" value="UDP-Glycosyltransferase/glycogen phosphorylase"/>
    <property type="match status" value="1"/>
</dbReference>
<comment type="caution">
    <text evidence="3">The sequence shown here is derived from an EMBL/GenBank/DDBJ whole genome shotgun (WGS) entry which is preliminary data.</text>
</comment>
<proteinExistence type="predicted"/>
<reference evidence="3 4" key="1">
    <citation type="submission" date="2024-08" db="EMBL/GenBank/DDBJ databases">
        <authorList>
            <person name="Ishaq N."/>
        </authorList>
    </citation>
    <scope>NUCLEOTIDE SEQUENCE [LARGE SCALE GENOMIC DNA]</scope>
    <source>
        <strain evidence="3 4">JCM 30400</strain>
    </source>
</reference>
<sequence length="389" mass="44486">MLKVIDSPEKLWQSCAELSKDLDVTYSELFGRPKEHLVLAYGPVAQRNQYQALLYSAHNIFNVSLLPIHKLDLCGEIPWPGKVVCHFHWLHDKTKRAKTEDEANEAVVYWEKLIRRIKENGHKIVWTVHNVMPHETVWVEQDKQIHQLVADAADAVHIMASDSANLTEQYYLLNERKTFLVPHPTYEGAQPDKITREEARKKLQIKKDEFVFLSFGAIMEYKGYDRLMSAYDCLRDRSKYKVRLIVAGLPSDRDLVDKIKKWGENKEEVILDMTPVPSEDIQVYFRSADYSVCPYYRTMNSGAAMMAITFDVPVIGPNSGGFLDLEKSGCGITFDNSKLSSLIDVMQDLVERKKISSEALARSKQKLSPCSISQSFFQSVQSLVHHGSL</sequence>
<gene>
    <name evidence="3" type="ORF">ACCI51_00140</name>
</gene>
<dbReference type="EMBL" id="JBGMEL010000001">
    <property type="protein sequence ID" value="MFA0788935.1"/>
    <property type="molecule type" value="Genomic_DNA"/>
</dbReference>
<organism evidence="3 4">
    <name type="scientific">Microbulbifer echini</name>
    <dbReference type="NCBI Taxonomy" id="1529067"/>
    <lineage>
        <taxon>Bacteria</taxon>
        <taxon>Pseudomonadati</taxon>
        <taxon>Pseudomonadota</taxon>
        <taxon>Gammaproteobacteria</taxon>
        <taxon>Cellvibrionales</taxon>
        <taxon>Microbulbiferaceae</taxon>
        <taxon>Microbulbifer</taxon>
    </lineage>
</organism>
<protein>
    <submittedName>
        <fullName evidence="3">Glycosyltransferase</fullName>
        <ecNumber evidence="3">2.4.-.-</ecNumber>
    </submittedName>
</protein>
<evidence type="ECO:0000313" key="3">
    <source>
        <dbReference type="EMBL" id="MFA0788935.1"/>
    </source>
</evidence>
<dbReference type="InterPro" id="IPR001296">
    <property type="entry name" value="Glyco_trans_1"/>
</dbReference>
<keyword evidence="1 3" id="KW-0808">Transferase</keyword>
<accession>A0ABV4NI63</accession>
<dbReference type="PANTHER" id="PTHR46401:SF2">
    <property type="entry name" value="GLYCOSYLTRANSFERASE WBBK-RELATED"/>
    <property type="match status" value="1"/>
</dbReference>
<dbReference type="RefSeq" id="WP_371842169.1">
    <property type="nucleotide sequence ID" value="NZ_JBGMEL010000001.1"/>
</dbReference>
<dbReference type="Pfam" id="PF00534">
    <property type="entry name" value="Glycos_transf_1"/>
    <property type="match status" value="1"/>
</dbReference>